<feature type="transmembrane region" description="Helical" evidence="1">
    <location>
        <begin position="62"/>
        <end position="83"/>
    </location>
</feature>
<name>A0ABP7JW53_9RHOB</name>
<sequence length="233" mass="24444">MHTRLTQTEVATARSAGLLYFVIIACGISAEVMLRGPLIDLMDASGTAEEILASLGSFRLSIAFDLVMALADAGLAILLFVLFRPVAPTLALAAMVFRLVQSVIIGSNLMNLQAAVLLLTGAQETAALASGQVDAMTLLFLNLHGHGYDLGLVFFGINSLMTGALIWRADFIQKAFGVGVSLAGVVYLIGSALRFFAPELSASFAPAYGLTAIAEAAFCLWLLSAGKFAPNRG</sequence>
<accession>A0ABP7JW53</accession>
<reference evidence="3" key="1">
    <citation type="journal article" date="2019" name="Int. J. Syst. Evol. Microbiol.">
        <title>The Global Catalogue of Microorganisms (GCM) 10K type strain sequencing project: providing services to taxonomists for standard genome sequencing and annotation.</title>
        <authorList>
            <consortium name="The Broad Institute Genomics Platform"/>
            <consortium name="The Broad Institute Genome Sequencing Center for Infectious Disease"/>
            <person name="Wu L."/>
            <person name="Ma J."/>
        </authorList>
    </citation>
    <scope>NUCLEOTIDE SEQUENCE [LARGE SCALE GENOMIC DNA]</scope>
    <source>
        <strain evidence="3">JCM 17190</strain>
    </source>
</reference>
<feature type="transmembrane region" description="Helical" evidence="1">
    <location>
        <begin position="176"/>
        <end position="197"/>
    </location>
</feature>
<keyword evidence="1" id="KW-0812">Transmembrane</keyword>
<evidence type="ECO:0000256" key="1">
    <source>
        <dbReference type="SAM" id="Phobius"/>
    </source>
</evidence>
<gene>
    <name evidence="2" type="ORF">GCM10022404_03170</name>
</gene>
<evidence type="ECO:0000313" key="2">
    <source>
        <dbReference type="EMBL" id="GAA3855360.1"/>
    </source>
</evidence>
<feature type="transmembrane region" description="Helical" evidence="1">
    <location>
        <begin position="203"/>
        <end position="223"/>
    </location>
</feature>
<feature type="transmembrane region" description="Helical" evidence="1">
    <location>
        <begin position="12"/>
        <end position="34"/>
    </location>
</feature>
<dbReference type="InterPro" id="IPR025495">
    <property type="entry name" value="DUF4386"/>
</dbReference>
<feature type="transmembrane region" description="Helical" evidence="1">
    <location>
        <begin position="90"/>
        <end position="110"/>
    </location>
</feature>
<feature type="transmembrane region" description="Helical" evidence="1">
    <location>
        <begin position="150"/>
        <end position="169"/>
    </location>
</feature>
<dbReference type="Proteomes" id="UP001399917">
    <property type="component" value="Unassembled WGS sequence"/>
</dbReference>
<dbReference type="RefSeq" id="WP_344842555.1">
    <property type="nucleotide sequence ID" value="NZ_BAABDF010000002.1"/>
</dbReference>
<proteinExistence type="predicted"/>
<dbReference type="EMBL" id="BAABDF010000002">
    <property type="protein sequence ID" value="GAA3855360.1"/>
    <property type="molecule type" value="Genomic_DNA"/>
</dbReference>
<organism evidence="2 3">
    <name type="scientific">Celeribacter arenosi</name>
    <dbReference type="NCBI Taxonomy" id="792649"/>
    <lineage>
        <taxon>Bacteria</taxon>
        <taxon>Pseudomonadati</taxon>
        <taxon>Pseudomonadota</taxon>
        <taxon>Alphaproteobacteria</taxon>
        <taxon>Rhodobacterales</taxon>
        <taxon>Roseobacteraceae</taxon>
        <taxon>Celeribacter</taxon>
    </lineage>
</organism>
<keyword evidence="3" id="KW-1185">Reference proteome</keyword>
<dbReference type="PROSITE" id="PS51257">
    <property type="entry name" value="PROKAR_LIPOPROTEIN"/>
    <property type="match status" value="1"/>
</dbReference>
<dbReference type="Pfam" id="PF14329">
    <property type="entry name" value="DUF4386"/>
    <property type="match status" value="1"/>
</dbReference>
<evidence type="ECO:0000313" key="3">
    <source>
        <dbReference type="Proteomes" id="UP001399917"/>
    </source>
</evidence>
<protein>
    <submittedName>
        <fullName evidence="2">DUF4386 domain-containing protein</fullName>
    </submittedName>
</protein>
<keyword evidence="1" id="KW-1133">Transmembrane helix</keyword>
<comment type="caution">
    <text evidence="2">The sequence shown here is derived from an EMBL/GenBank/DDBJ whole genome shotgun (WGS) entry which is preliminary data.</text>
</comment>
<keyword evidence="1" id="KW-0472">Membrane</keyword>